<comment type="caution">
    <text evidence="3">The sequence shown here is derived from an EMBL/GenBank/DDBJ whole genome shotgun (WGS) entry which is preliminary data.</text>
</comment>
<reference evidence="3" key="1">
    <citation type="submission" date="2023-01" db="EMBL/GenBank/DDBJ databases">
        <title>The growth and conidiation of Purpureocillium lavendulum are regulated by nitrogen source and histone H3K14 acetylation.</title>
        <authorList>
            <person name="Tang P."/>
            <person name="Han J."/>
            <person name="Zhang C."/>
            <person name="Tang P."/>
            <person name="Qi F."/>
            <person name="Zhang K."/>
            <person name="Liang L."/>
        </authorList>
    </citation>
    <scope>NUCLEOTIDE SEQUENCE</scope>
    <source>
        <strain evidence="3">YMF1.00683</strain>
    </source>
</reference>
<dbReference type="Pfam" id="PF06687">
    <property type="entry name" value="SUR7"/>
    <property type="match status" value="1"/>
</dbReference>
<dbReference type="InterPro" id="IPR036249">
    <property type="entry name" value="Thioredoxin-like_sf"/>
</dbReference>
<feature type="transmembrane region" description="Helical" evidence="1">
    <location>
        <begin position="12"/>
        <end position="34"/>
    </location>
</feature>
<dbReference type="PANTHER" id="PTHR42943:SF13">
    <property type="entry name" value="GLUTATHIONE S-TRANSFERASE KAPPA-RELATED"/>
    <property type="match status" value="1"/>
</dbReference>
<protein>
    <submittedName>
        <fullName evidence="3">SUR7/PalI family domain-containing protein</fullName>
    </submittedName>
</protein>
<dbReference type="InterPro" id="IPR009571">
    <property type="entry name" value="SUR7/Rim9-like_fungi"/>
</dbReference>
<feature type="transmembrane region" description="Helical" evidence="1">
    <location>
        <begin position="150"/>
        <end position="171"/>
    </location>
</feature>
<sequence length="695" mass="76526">MARLTRGRGHLALASLPFVLSLFTAIIFVLIFAAGTKPGTLENLSLFQVNVGSLTIPSKLSSSKFLQDLEKVSGGDLTGSSASPESLGLASRYSVYIYTTCAHFVAETTCSPFKVGSWFNPQTTLKLDSIASSIRLSDDFEHTVDTYKKAAYFIGIGIILAFVCLVLSVALSGASRRFRTLTIWAAALSWVSTALLLASSITTVVTARRISRSITSELGGAGISAELGKIVYLPFFAFALSLIISVLLTTGTRGTTPRRIRSTTKKPLIVGNAPAASPKPGLLQRVTTWSRHRYVQVEKQPVIFNAPDHNDAVMANQPNALRGQRDFDYGNPADERDIAMVSLGGGGDGRDQGAHSEAPQLPRELAYEPYSTQLPPRLSLTHDRDLHQLPGDDDDILRPASRISDVRDPEDDRPLIHSSGVSLASHFHMSVRSLAKIMPRKMGGKIDCYIDISSFYSYLAFYYLIRNLDTLKDHGVEVEFHPVFAGVVQSSADNTPPWAVSKQKRDYLAKYETGRAKVAFGKPEIVIPEDLRDLLELGWTQKSCRALLYIKDNHPRRAYHTTWHYLFHCFWTVPRRRVRDESVLAEVLAEVPADFDGAGTGRGSAPLFSNDDVAAIMANQGNDKYKAMLKDHSAVLNQAGAFGVPWLIIQNQSGLKEPFFGSDRFRQIFQFLDVPVQEFELLPLKKSVAGVNSKL</sequence>
<name>A0AB34G206_9HYPO</name>
<dbReference type="PANTHER" id="PTHR42943">
    <property type="entry name" value="GLUTATHIONE S-TRANSFERASE KAPPA"/>
    <property type="match status" value="1"/>
</dbReference>
<dbReference type="AlphaFoldDB" id="A0AB34G206"/>
<dbReference type="SUPFAM" id="SSF52833">
    <property type="entry name" value="Thioredoxin-like"/>
    <property type="match status" value="1"/>
</dbReference>
<evidence type="ECO:0000259" key="2">
    <source>
        <dbReference type="Pfam" id="PF01323"/>
    </source>
</evidence>
<keyword evidence="1" id="KW-0472">Membrane</keyword>
<keyword evidence="1" id="KW-1133">Transmembrane helix</keyword>
<dbReference type="InterPro" id="IPR001853">
    <property type="entry name" value="DSBA-like_thioredoxin_dom"/>
</dbReference>
<evidence type="ECO:0000256" key="1">
    <source>
        <dbReference type="SAM" id="Phobius"/>
    </source>
</evidence>
<feature type="domain" description="DSBA-like thioredoxin" evidence="2">
    <location>
        <begin position="446"/>
        <end position="668"/>
    </location>
</feature>
<evidence type="ECO:0000313" key="3">
    <source>
        <dbReference type="EMBL" id="KAJ6445477.1"/>
    </source>
</evidence>
<gene>
    <name evidence="3" type="ORF">O9K51_00238</name>
</gene>
<keyword evidence="4" id="KW-1185">Reference proteome</keyword>
<dbReference type="Pfam" id="PF01323">
    <property type="entry name" value="DSBA"/>
    <property type="match status" value="1"/>
</dbReference>
<evidence type="ECO:0000313" key="4">
    <source>
        <dbReference type="Proteomes" id="UP001163105"/>
    </source>
</evidence>
<dbReference type="GO" id="GO:0004602">
    <property type="term" value="F:glutathione peroxidase activity"/>
    <property type="evidence" value="ECO:0007669"/>
    <property type="project" value="TreeGrafter"/>
</dbReference>
<dbReference type="Proteomes" id="UP001163105">
    <property type="component" value="Unassembled WGS sequence"/>
</dbReference>
<accession>A0AB34G206</accession>
<dbReference type="GO" id="GO:0005739">
    <property type="term" value="C:mitochondrion"/>
    <property type="evidence" value="ECO:0007669"/>
    <property type="project" value="TreeGrafter"/>
</dbReference>
<dbReference type="Gene3D" id="3.40.30.10">
    <property type="entry name" value="Glutaredoxin"/>
    <property type="match status" value="1"/>
</dbReference>
<dbReference type="GO" id="GO:0004364">
    <property type="term" value="F:glutathione transferase activity"/>
    <property type="evidence" value="ECO:0007669"/>
    <property type="project" value="TreeGrafter"/>
</dbReference>
<dbReference type="InterPro" id="IPR051924">
    <property type="entry name" value="GST_Kappa/NadH"/>
</dbReference>
<proteinExistence type="predicted"/>
<keyword evidence="1" id="KW-0812">Transmembrane</keyword>
<dbReference type="GO" id="GO:0005886">
    <property type="term" value="C:plasma membrane"/>
    <property type="evidence" value="ECO:0007669"/>
    <property type="project" value="InterPro"/>
</dbReference>
<dbReference type="GO" id="GO:0006749">
    <property type="term" value="P:glutathione metabolic process"/>
    <property type="evidence" value="ECO:0007669"/>
    <property type="project" value="TreeGrafter"/>
</dbReference>
<feature type="transmembrane region" description="Helical" evidence="1">
    <location>
        <begin position="230"/>
        <end position="251"/>
    </location>
</feature>
<dbReference type="EMBL" id="JAQHRD010000001">
    <property type="protein sequence ID" value="KAJ6445477.1"/>
    <property type="molecule type" value="Genomic_DNA"/>
</dbReference>
<feature type="transmembrane region" description="Helical" evidence="1">
    <location>
        <begin position="183"/>
        <end position="210"/>
    </location>
</feature>
<dbReference type="GO" id="GO:0005777">
    <property type="term" value="C:peroxisome"/>
    <property type="evidence" value="ECO:0007669"/>
    <property type="project" value="TreeGrafter"/>
</dbReference>
<organism evidence="3 4">
    <name type="scientific">Purpureocillium lavendulum</name>
    <dbReference type="NCBI Taxonomy" id="1247861"/>
    <lineage>
        <taxon>Eukaryota</taxon>
        <taxon>Fungi</taxon>
        <taxon>Dikarya</taxon>
        <taxon>Ascomycota</taxon>
        <taxon>Pezizomycotina</taxon>
        <taxon>Sordariomycetes</taxon>
        <taxon>Hypocreomycetidae</taxon>
        <taxon>Hypocreales</taxon>
        <taxon>Ophiocordycipitaceae</taxon>
        <taxon>Purpureocillium</taxon>
    </lineage>
</organism>